<dbReference type="InterPro" id="IPR011105">
    <property type="entry name" value="Cell_wall_hydrolase_SleB"/>
</dbReference>
<keyword evidence="1" id="KW-0472">Membrane</keyword>
<dbReference type="AlphaFoldDB" id="A0A1H9ZEQ0"/>
<name>A0A1H9ZEQ0_9FIRM</name>
<sequence>MKNRKLLMRVKAYTNNLFFSGCKWSMLITAYALIAIIIAMSSESRFSEGVYAKEVGNPTEAYLFGEQDDVLCMGNAIQNDSEEIETADKQENAQDTAVRALSTKAFEENYARMEAFKQESGQLKNVNIIDSVANDPVEKRRIKQKQAKEKQAKSKKEVEAFLNKKEGKNAIKLASGEKDILLRIVEAEATGEDITGKMLVANVVLNRVKSTHFPDSVEGVVFQRSGSVYQFSPIKDRRYYQVSISDETKEAVDRVLGGEDKSEGALYFMSRSRAVASSVTWFDRALTKVFQHGTHEFYK</sequence>
<dbReference type="STRING" id="29364.SAMN04487772_103169"/>
<feature type="domain" description="Cell wall hydrolase SleB" evidence="2">
    <location>
        <begin position="191"/>
        <end position="298"/>
    </location>
</feature>
<dbReference type="EMBL" id="FOHN01000003">
    <property type="protein sequence ID" value="SES80064.1"/>
    <property type="molecule type" value="Genomic_DNA"/>
</dbReference>
<reference evidence="3 4" key="1">
    <citation type="submission" date="2016-10" db="EMBL/GenBank/DDBJ databases">
        <authorList>
            <person name="de Groot N.N."/>
        </authorList>
    </citation>
    <scope>NUCLEOTIDE SEQUENCE [LARGE SCALE GENOMIC DNA]</scope>
    <source>
        <strain evidence="3 4">DSM 1801</strain>
    </source>
</reference>
<dbReference type="InterPro" id="IPR042047">
    <property type="entry name" value="SleB_dom1"/>
</dbReference>
<keyword evidence="1" id="KW-0812">Transmembrane</keyword>
<dbReference type="OrthoDB" id="9785345at2"/>
<organism evidence="3 4">
    <name type="scientific">[Clostridium] polysaccharolyticum</name>
    <dbReference type="NCBI Taxonomy" id="29364"/>
    <lineage>
        <taxon>Bacteria</taxon>
        <taxon>Bacillati</taxon>
        <taxon>Bacillota</taxon>
        <taxon>Clostridia</taxon>
        <taxon>Lachnospirales</taxon>
        <taxon>Lachnospiraceae</taxon>
    </lineage>
</organism>
<dbReference type="PROSITE" id="PS51257">
    <property type="entry name" value="PROKAR_LIPOPROTEIN"/>
    <property type="match status" value="1"/>
</dbReference>
<evidence type="ECO:0000259" key="2">
    <source>
        <dbReference type="Pfam" id="PF07486"/>
    </source>
</evidence>
<keyword evidence="4" id="KW-1185">Reference proteome</keyword>
<proteinExistence type="predicted"/>
<dbReference type="GO" id="GO:0016787">
    <property type="term" value="F:hydrolase activity"/>
    <property type="evidence" value="ECO:0007669"/>
    <property type="project" value="InterPro"/>
</dbReference>
<evidence type="ECO:0000313" key="4">
    <source>
        <dbReference type="Proteomes" id="UP000199800"/>
    </source>
</evidence>
<dbReference type="Gene3D" id="1.10.10.2520">
    <property type="entry name" value="Cell wall hydrolase SleB, domain 1"/>
    <property type="match status" value="1"/>
</dbReference>
<dbReference type="RefSeq" id="WP_092476391.1">
    <property type="nucleotide sequence ID" value="NZ_FOHN01000003.1"/>
</dbReference>
<evidence type="ECO:0000313" key="3">
    <source>
        <dbReference type="EMBL" id="SES80064.1"/>
    </source>
</evidence>
<gene>
    <name evidence="3" type="ORF">SAMN04487772_103169</name>
</gene>
<feature type="transmembrane region" description="Helical" evidence="1">
    <location>
        <begin position="21"/>
        <end position="40"/>
    </location>
</feature>
<dbReference type="Proteomes" id="UP000199800">
    <property type="component" value="Unassembled WGS sequence"/>
</dbReference>
<keyword evidence="1" id="KW-1133">Transmembrane helix</keyword>
<accession>A0A1H9ZEQ0</accession>
<dbReference type="Pfam" id="PF07486">
    <property type="entry name" value="Hydrolase_2"/>
    <property type="match status" value="1"/>
</dbReference>
<evidence type="ECO:0000256" key="1">
    <source>
        <dbReference type="SAM" id="Phobius"/>
    </source>
</evidence>
<protein>
    <submittedName>
        <fullName evidence="3">N-acetylmuramoyl-L-alanine amidase</fullName>
    </submittedName>
</protein>